<dbReference type="Pfam" id="PF10502">
    <property type="entry name" value="Peptidase_S26"/>
    <property type="match status" value="1"/>
</dbReference>
<evidence type="ECO:0000313" key="3">
    <source>
        <dbReference type="Proteomes" id="UP000542353"/>
    </source>
</evidence>
<dbReference type="Proteomes" id="UP000542353">
    <property type="component" value="Unassembled WGS sequence"/>
</dbReference>
<evidence type="ECO:0000313" key="2">
    <source>
        <dbReference type="EMBL" id="MBB5046111.1"/>
    </source>
</evidence>
<dbReference type="SUPFAM" id="SSF51306">
    <property type="entry name" value="LexA/Signal peptidase"/>
    <property type="match status" value="1"/>
</dbReference>
<accession>A0A7W7Z1C6</accession>
<dbReference type="GO" id="GO:0004252">
    <property type="term" value="F:serine-type endopeptidase activity"/>
    <property type="evidence" value="ECO:0007669"/>
    <property type="project" value="InterPro"/>
</dbReference>
<dbReference type="InterPro" id="IPR036286">
    <property type="entry name" value="LexA/Signal_pep-like_sf"/>
</dbReference>
<dbReference type="RefSeq" id="WP_184254644.1">
    <property type="nucleotide sequence ID" value="NZ_JACHIH010000003.1"/>
</dbReference>
<dbReference type="EMBL" id="JACHIH010000003">
    <property type="protein sequence ID" value="MBB5046111.1"/>
    <property type="molecule type" value="Genomic_DNA"/>
</dbReference>
<feature type="domain" description="Peptidase S26" evidence="1">
    <location>
        <begin position="3"/>
        <end position="165"/>
    </location>
</feature>
<protein>
    <submittedName>
        <fullName evidence="2">Conjugative transfer signal peptidase TraF</fullName>
    </submittedName>
</protein>
<sequence>MTRFGYVMTTYFAMLVFIGLAFVHPAPRLIWNATASTPTGFYALRPAGQLHVLELVAVRPPEPIASYLADGGFLPKGVPLLKHVMALPGQTVCRAGDSITVDHVDVGAARERDHLGRPLPRWNGCHTLGPTEVFLMNPTVPDSLDGRYFGPLPTTAIVARAVPLWTDEAGDGRFVWRATTD</sequence>
<organism evidence="2 3">
    <name type="scientific">Rhodopseudomonas rhenobacensis</name>
    <dbReference type="NCBI Taxonomy" id="87461"/>
    <lineage>
        <taxon>Bacteria</taxon>
        <taxon>Pseudomonadati</taxon>
        <taxon>Pseudomonadota</taxon>
        <taxon>Alphaproteobacteria</taxon>
        <taxon>Hyphomicrobiales</taxon>
        <taxon>Nitrobacteraceae</taxon>
        <taxon>Rhodopseudomonas</taxon>
    </lineage>
</organism>
<proteinExistence type="predicted"/>
<comment type="caution">
    <text evidence="2">The sequence shown here is derived from an EMBL/GenBank/DDBJ whole genome shotgun (WGS) entry which is preliminary data.</text>
</comment>
<reference evidence="2 3" key="1">
    <citation type="submission" date="2020-08" db="EMBL/GenBank/DDBJ databases">
        <title>Genomic Encyclopedia of Type Strains, Phase IV (KMG-IV): sequencing the most valuable type-strain genomes for metagenomic binning, comparative biology and taxonomic classification.</title>
        <authorList>
            <person name="Goeker M."/>
        </authorList>
    </citation>
    <scope>NUCLEOTIDE SEQUENCE [LARGE SCALE GENOMIC DNA]</scope>
    <source>
        <strain evidence="2 3">DSM 12706</strain>
    </source>
</reference>
<evidence type="ECO:0000259" key="1">
    <source>
        <dbReference type="Pfam" id="PF10502"/>
    </source>
</evidence>
<dbReference type="GO" id="GO:0006465">
    <property type="term" value="P:signal peptide processing"/>
    <property type="evidence" value="ECO:0007669"/>
    <property type="project" value="InterPro"/>
</dbReference>
<keyword evidence="3" id="KW-1185">Reference proteome</keyword>
<dbReference type="AlphaFoldDB" id="A0A7W7Z1C6"/>
<dbReference type="Gene3D" id="2.10.109.10">
    <property type="entry name" value="Umud Fragment, subunit A"/>
    <property type="match status" value="1"/>
</dbReference>
<gene>
    <name evidence="2" type="ORF">HNR60_000853</name>
</gene>
<name>A0A7W7Z1C6_9BRAD</name>
<dbReference type="InterPro" id="IPR019533">
    <property type="entry name" value="Peptidase_S26"/>
</dbReference>